<evidence type="ECO:0000256" key="5">
    <source>
        <dbReference type="ARBA" id="ARBA00022691"/>
    </source>
</evidence>
<organism evidence="14">
    <name type="scientific">Acididesulfobacillus acetoxydans</name>
    <dbReference type="NCBI Taxonomy" id="1561005"/>
    <lineage>
        <taxon>Bacteria</taxon>
        <taxon>Bacillati</taxon>
        <taxon>Bacillota</taxon>
        <taxon>Clostridia</taxon>
        <taxon>Eubacteriales</taxon>
        <taxon>Peptococcaceae</taxon>
        <taxon>Acididesulfobacillus</taxon>
    </lineage>
</organism>
<dbReference type="InterPro" id="IPR013785">
    <property type="entry name" value="Aldolase_TIM"/>
</dbReference>
<keyword evidence="16" id="KW-1185">Reference proteome</keyword>
<dbReference type="CDD" id="cd01335">
    <property type="entry name" value="Radical_SAM"/>
    <property type="match status" value="1"/>
</dbReference>
<keyword evidence="10" id="KW-0411">Iron-sulfur</keyword>
<evidence type="ECO:0000313" key="15">
    <source>
        <dbReference type="EMBL" id="CEJ07962.1"/>
    </source>
</evidence>
<evidence type="ECO:0000256" key="6">
    <source>
        <dbReference type="ARBA" id="ARBA00022714"/>
    </source>
</evidence>
<evidence type="ECO:0000256" key="3">
    <source>
        <dbReference type="ARBA" id="ARBA00012236"/>
    </source>
</evidence>
<keyword evidence="4" id="KW-0004">4Fe-4S</keyword>
<proteinExistence type="predicted"/>
<evidence type="ECO:0000256" key="1">
    <source>
        <dbReference type="ARBA" id="ARBA00001966"/>
    </source>
</evidence>
<keyword evidence="7" id="KW-0479">Metal-binding</keyword>
<dbReference type="InterPro" id="IPR002684">
    <property type="entry name" value="Biotin_synth/BioAB"/>
</dbReference>
<dbReference type="SMART" id="SM00729">
    <property type="entry name" value="Elp3"/>
    <property type="match status" value="1"/>
</dbReference>
<dbReference type="AlphaFoldDB" id="A0A8S0XAJ5"/>
<dbReference type="GO" id="GO:0009102">
    <property type="term" value="P:biotin biosynthetic process"/>
    <property type="evidence" value="ECO:0007669"/>
    <property type="project" value="UniProtKB-KW"/>
</dbReference>
<dbReference type="GO" id="GO:0046872">
    <property type="term" value="F:metal ion binding"/>
    <property type="evidence" value="ECO:0007669"/>
    <property type="project" value="UniProtKB-KW"/>
</dbReference>
<name>A0A8S0XAJ5_9FIRM</name>
<evidence type="ECO:0000256" key="8">
    <source>
        <dbReference type="ARBA" id="ARBA00022756"/>
    </source>
</evidence>
<comment type="pathway">
    <text evidence="2">Cofactor biosynthesis; biotin biosynthesis; biotin from 7,8-diaminononanoate: step 2/2.</text>
</comment>
<keyword evidence="6" id="KW-0001">2Fe-2S</keyword>
<keyword evidence="9" id="KW-0408">Iron</keyword>
<dbReference type="SMART" id="SM00876">
    <property type="entry name" value="BATS"/>
    <property type="match status" value="1"/>
</dbReference>
<reference evidence="14" key="2">
    <citation type="submission" date="2020-01" db="EMBL/GenBank/DDBJ databases">
        <authorList>
            <person name="Hornung B."/>
        </authorList>
    </citation>
    <scope>NUCLEOTIDE SEQUENCE</scope>
    <source>
        <strain evidence="14">PacBioINE</strain>
    </source>
</reference>
<dbReference type="GO" id="GO:0051539">
    <property type="term" value="F:4 iron, 4 sulfur cluster binding"/>
    <property type="evidence" value="ECO:0007669"/>
    <property type="project" value="UniProtKB-KW"/>
</dbReference>
<evidence type="ECO:0000313" key="14">
    <source>
        <dbReference type="EMBL" id="CAA7599946.1"/>
    </source>
</evidence>
<evidence type="ECO:0000256" key="9">
    <source>
        <dbReference type="ARBA" id="ARBA00023004"/>
    </source>
</evidence>
<dbReference type="Proteomes" id="UP000836597">
    <property type="component" value="Chromosome"/>
</dbReference>
<dbReference type="SFLD" id="SFLDS00029">
    <property type="entry name" value="Radical_SAM"/>
    <property type="match status" value="1"/>
</dbReference>
<evidence type="ECO:0000256" key="7">
    <source>
        <dbReference type="ARBA" id="ARBA00022723"/>
    </source>
</evidence>
<keyword evidence="5" id="KW-0949">S-adenosyl-L-methionine</keyword>
<protein>
    <recommendedName>
        <fullName evidence="3">biotin synthase</fullName>
        <ecNumber evidence="3">2.8.1.6</ecNumber>
    </recommendedName>
</protein>
<dbReference type="GO" id="GO:0051537">
    <property type="term" value="F:2 iron, 2 sulfur cluster binding"/>
    <property type="evidence" value="ECO:0007669"/>
    <property type="project" value="UniProtKB-KW"/>
</dbReference>
<comment type="cofactor">
    <cofactor evidence="11">
        <name>[2Fe-2S] cluster</name>
        <dbReference type="ChEBI" id="CHEBI:190135"/>
    </cofactor>
</comment>
<dbReference type="EMBL" id="LR746496">
    <property type="protein sequence ID" value="CAA7599946.1"/>
    <property type="molecule type" value="Genomic_DNA"/>
</dbReference>
<evidence type="ECO:0000256" key="11">
    <source>
        <dbReference type="ARBA" id="ARBA00034078"/>
    </source>
</evidence>
<accession>A0A8S0XAJ5</accession>
<dbReference type="GO" id="GO:0004076">
    <property type="term" value="F:biotin synthase activity"/>
    <property type="evidence" value="ECO:0007669"/>
    <property type="project" value="UniProtKB-EC"/>
</dbReference>
<keyword evidence="14" id="KW-0808">Transferase</keyword>
<dbReference type="PANTHER" id="PTHR22976:SF2">
    <property type="entry name" value="BIOTIN SYNTHASE, MITOCHONDRIAL"/>
    <property type="match status" value="1"/>
</dbReference>
<evidence type="ECO:0000256" key="4">
    <source>
        <dbReference type="ARBA" id="ARBA00022485"/>
    </source>
</evidence>
<dbReference type="PANTHER" id="PTHR22976">
    <property type="entry name" value="BIOTIN SYNTHASE"/>
    <property type="match status" value="1"/>
</dbReference>
<dbReference type="SFLD" id="SFLDG01060">
    <property type="entry name" value="BATS_domain_containing"/>
    <property type="match status" value="1"/>
</dbReference>
<feature type="domain" description="Radical SAM core" evidence="13">
    <location>
        <begin position="64"/>
        <end position="287"/>
    </location>
</feature>
<dbReference type="SUPFAM" id="SSF102114">
    <property type="entry name" value="Radical SAM enzymes"/>
    <property type="match status" value="1"/>
</dbReference>
<dbReference type="PROSITE" id="PS51918">
    <property type="entry name" value="RADICAL_SAM"/>
    <property type="match status" value="1"/>
</dbReference>
<dbReference type="Proteomes" id="UP001071230">
    <property type="component" value="Unassembled WGS sequence"/>
</dbReference>
<dbReference type="Pfam" id="PF04055">
    <property type="entry name" value="Radical_SAM"/>
    <property type="match status" value="1"/>
</dbReference>
<dbReference type="InterPro" id="IPR010722">
    <property type="entry name" value="BATS_dom"/>
</dbReference>
<evidence type="ECO:0000313" key="16">
    <source>
        <dbReference type="Proteomes" id="UP001071230"/>
    </source>
</evidence>
<comment type="catalytic activity">
    <reaction evidence="12">
        <text>(4R,5S)-dethiobiotin + (sulfur carrier)-SH + 2 reduced [2Fe-2S]-[ferredoxin] + 2 S-adenosyl-L-methionine = (sulfur carrier)-H + biotin + 2 5'-deoxyadenosine + 2 L-methionine + 2 oxidized [2Fe-2S]-[ferredoxin]</text>
        <dbReference type="Rhea" id="RHEA:22060"/>
        <dbReference type="Rhea" id="RHEA-COMP:10000"/>
        <dbReference type="Rhea" id="RHEA-COMP:10001"/>
        <dbReference type="Rhea" id="RHEA-COMP:14737"/>
        <dbReference type="Rhea" id="RHEA-COMP:14739"/>
        <dbReference type="ChEBI" id="CHEBI:17319"/>
        <dbReference type="ChEBI" id="CHEBI:29917"/>
        <dbReference type="ChEBI" id="CHEBI:33737"/>
        <dbReference type="ChEBI" id="CHEBI:33738"/>
        <dbReference type="ChEBI" id="CHEBI:57586"/>
        <dbReference type="ChEBI" id="CHEBI:57844"/>
        <dbReference type="ChEBI" id="CHEBI:59789"/>
        <dbReference type="ChEBI" id="CHEBI:64428"/>
        <dbReference type="ChEBI" id="CHEBI:149473"/>
        <dbReference type="EC" id="2.8.1.6"/>
    </reaction>
</comment>
<dbReference type="Gene3D" id="3.20.20.70">
    <property type="entry name" value="Aldolase class I"/>
    <property type="match status" value="1"/>
</dbReference>
<gene>
    <name evidence="14" type="ORF">DEACI_0592</name>
    <name evidence="15" type="ORF">DEACI_2436</name>
</gene>
<keyword evidence="8" id="KW-0093">Biotin biosynthesis</keyword>
<evidence type="ECO:0000256" key="10">
    <source>
        <dbReference type="ARBA" id="ARBA00023014"/>
    </source>
</evidence>
<dbReference type="KEGG" id="aacx:DEACI_0592"/>
<evidence type="ECO:0000256" key="2">
    <source>
        <dbReference type="ARBA" id="ARBA00004942"/>
    </source>
</evidence>
<sequence>MSAGYRSKVVKGEGRSFMPVEGTFKELLNQGLTGINPEVAAELLELSAEPGNALELFRAAGKMRDEHLGMTLWWSAGISRIFPCRVAPRCGYCSYFTDEFMPTEQIVSSIQALESSGFRQVHLSGGTDLRGYDREMLELVQAIRRVSAIDLEINLGPSFRRETIRALKALGVTSVTSSLEVCNDSLFHEAKPGDSLSARRRLMEVCEEEGMSVRSMILIGLGESYADRISHLFYLKQFRHLYHVRFSRFYPYPGTKFSGFPRCSPWELARTLAVARLILPGVELGLAAGNDHDDIPLWFLAGGGNQLLGAGITRDPAPKLPGARIQPIGQDLYLVDKTPLLRQYVGGMGRETTFECPAK</sequence>
<comment type="cofactor">
    <cofactor evidence="1">
        <name>[4Fe-4S] cluster</name>
        <dbReference type="ChEBI" id="CHEBI:49883"/>
    </cofactor>
</comment>
<dbReference type="EMBL" id="CDGJ01000071">
    <property type="protein sequence ID" value="CEJ07962.1"/>
    <property type="molecule type" value="Genomic_DNA"/>
</dbReference>
<evidence type="ECO:0000256" key="12">
    <source>
        <dbReference type="ARBA" id="ARBA00051157"/>
    </source>
</evidence>
<reference evidence="15" key="1">
    <citation type="submission" date="2014-11" db="EMBL/GenBank/DDBJ databases">
        <authorList>
            <person name="Hornung B.V."/>
        </authorList>
    </citation>
    <scope>NUCLEOTIDE SEQUENCE</scope>
    <source>
        <strain evidence="15">INE</strain>
    </source>
</reference>
<dbReference type="InterPro" id="IPR006638">
    <property type="entry name" value="Elp3/MiaA/NifB-like_rSAM"/>
</dbReference>
<evidence type="ECO:0000259" key="13">
    <source>
        <dbReference type="PROSITE" id="PS51918"/>
    </source>
</evidence>
<dbReference type="EC" id="2.8.1.6" evidence="3"/>
<dbReference type="InterPro" id="IPR058240">
    <property type="entry name" value="rSAM_sf"/>
</dbReference>
<dbReference type="InterPro" id="IPR007197">
    <property type="entry name" value="rSAM"/>
</dbReference>